<dbReference type="GO" id="GO:0006611">
    <property type="term" value="P:protein export from nucleus"/>
    <property type="evidence" value="ECO:0007669"/>
    <property type="project" value="InterPro"/>
</dbReference>
<dbReference type="InterPro" id="IPR011989">
    <property type="entry name" value="ARM-like"/>
</dbReference>
<dbReference type="GO" id="GO:0005634">
    <property type="term" value="C:nucleus"/>
    <property type="evidence" value="ECO:0007669"/>
    <property type="project" value="TreeGrafter"/>
</dbReference>
<dbReference type="GO" id="GO:0006405">
    <property type="term" value="P:RNA export from nucleus"/>
    <property type="evidence" value="ECO:0007669"/>
    <property type="project" value="TreeGrafter"/>
</dbReference>
<dbReference type="PANTHER" id="PTHR11223">
    <property type="entry name" value="EXPORTIN 1/5"/>
    <property type="match status" value="1"/>
</dbReference>
<dbReference type="GO" id="GO:0005049">
    <property type="term" value="F:nuclear export signal receptor activity"/>
    <property type="evidence" value="ECO:0007669"/>
    <property type="project" value="InterPro"/>
</dbReference>
<dbReference type="InterPro" id="IPR013598">
    <property type="entry name" value="Exportin-1/Importin-b-like"/>
</dbReference>
<dbReference type="GO" id="GO:0042565">
    <property type="term" value="C:RNA nuclear export complex"/>
    <property type="evidence" value="ECO:0007669"/>
    <property type="project" value="TreeGrafter"/>
</dbReference>
<comment type="caution">
    <text evidence="6">The sequence shown here is derived from an EMBL/GenBank/DDBJ whole genome shotgun (WGS) entry which is preliminary data.</text>
</comment>
<sequence>MSLHAGGASLTSGGDPPHGEDGQILSRIHQALEVVHSPYSSNDARRQAQSFLEEVKDVSTAPFQGYRLASDKSQPSVVRHYALSLLEHAIRYRWSTYSEEQSTTLRNWVLELSQAVSRQDPTFLRNKTAQLWVEVAKRSWGAEWMDMDSQLFQLWQMPDSAVHKELVMFVLETLSDEVFTGDDSVVAMREGVLSKACVEIFTPTSVLAEAFPNRQPGPDVRHDAQGWLGRVSDFLNFCINSDRKDDVEAKGCALKALSVFLSLMPWAIPKAIAAAQCVNVMTTGLASSHVEVQKVRDGSPRKRLHKMMTEILFLQASLDALHALYCRTNFSDEEFRHLVLPMYSHNSVSLCRNLCHWAAVDPEDINEDRYQILKKLSEVRRCSTWRCFLPDCPCSLTRPISDVIMSWRSPRAQI</sequence>
<dbReference type="GO" id="GO:0031267">
    <property type="term" value="F:small GTPase binding"/>
    <property type="evidence" value="ECO:0007669"/>
    <property type="project" value="InterPro"/>
</dbReference>
<gene>
    <name evidence="6" type="ORF">UVI_02021020</name>
</gene>
<dbReference type="GO" id="GO:0008033">
    <property type="term" value="P:tRNA processing"/>
    <property type="evidence" value="ECO:0007669"/>
    <property type="project" value="UniProtKB-KW"/>
</dbReference>
<evidence type="ECO:0000256" key="4">
    <source>
        <dbReference type="SAM" id="MobiDB-lite"/>
    </source>
</evidence>
<dbReference type="Pfam" id="PF08389">
    <property type="entry name" value="Xpo1"/>
    <property type="match status" value="1"/>
</dbReference>
<dbReference type="Proteomes" id="UP000054053">
    <property type="component" value="Unassembled WGS sequence"/>
</dbReference>
<name>A0A1B5KXQ5_USTVR</name>
<dbReference type="PROSITE" id="PS50166">
    <property type="entry name" value="IMPORTIN_B_NT"/>
    <property type="match status" value="1"/>
</dbReference>
<protein>
    <recommendedName>
        <fullName evidence="5">Importin N-terminal domain-containing protein</fullName>
    </recommendedName>
</protein>
<dbReference type="PANTHER" id="PTHR11223:SF3">
    <property type="entry name" value="EXPORTIN-5"/>
    <property type="match status" value="1"/>
</dbReference>
<feature type="region of interest" description="Disordered" evidence="4">
    <location>
        <begin position="1"/>
        <end position="22"/>
    </location>
</feature>
<feature type="domain" description="Importin N-terminal" evidence="5">
    <location>
        <begin position="48"/>
        <end position="115"/>
    </location>
</feature>
<keyword evidence="2" id="KW-0819">tRNA processing</keyword>
<dbReference type="InterPro" id="IPR045065">
    <property type="entry name" value="XPO1/5"/>
</dbReference>
<dbReference type="Gene3D" id="1.25.10.10">
    <property type="entry name" value="Leucine-rich Repeat Variant"/>
    <property type="match status" value="1"/>
</dbReference>
<dbReference type="InterPro" id="IPR001494">
    <property type="entry name" value="Importin-beta_N"/>
</dbReference>
<proteinExistence type="inferred from homology"/>
<evidence type="ECO:0000313" key="6">
    <source>
        <dbReference type="EMBL" id="GAO15835.1"/>
    </source>
</evidence>
<dbReference type="GO" id="GO:0005737">
    <property type="term" value="C:cytoplasm"/>
    <property type="evidence" value="ECO:0007669"/>
    <property type="project" value="TreeGrafter"/>
</dbReference>
<accession>A0A1B5KXQ5</accession>
<evidence type="ECO:0000259" key="5">
    <source>
        <dbReference type="PROSITE" id="PS50166"/>
    </source>
</evidence>
<dbReference type="AlphaFoldDB" id="A0A1B5KXQ5"/>
<organism evidence="6 7">
    <name type="scientific">Ustilaginoidea virens</name>
    <name type="common">Rice false smut fungus</name>
    <name type="synonym">Villosiclava virens</name>
    <dbReference type="NCBI Taxonomy" id="1159556"/>
    <lineage>
        <taxon>Eukaryota</taxon>
        <taxon>Fungi</taxon>
        <taxon>Dikarya</taxon>
        <taxon>Ascomycota</taxon>
        <taxon>Pezizomycotina</taxon>
        <taxon>Sordariomycetes</taxon>
        <taxon>Hypocreomycetidae</taxon>
        <taxon>Hypocreales</taxon>
        <taxon>Clavicipitaceae</taxon>
        <taxon>Ustilaginoidea</taxon>
    </lineage>
</organism>
<dbReference type="SUPFAM" id="SSF48371">
    <property type="entry name" value="ARM repeat"/>
    <property type="match status" value="1"/>
</dbReference>
<dbReference type="EMBL" id="BBTG02000008">
    <property type="protein sequence ID" value="GAO15835.1"/>
    <property type="molecule type" value="Genomic_DNA"/>
</dbReference>
<comment type="function">
    <text evidence="3">tRNA nucleus export receptor which facilitates tRNA translocation across the nuclear pore complex. Involved in pre-tRNA splicing, probably by affecting the interaction of pre-tRNA with splicing endonuclease.</text>
</comment>
<dbReference type="GO" id="GO:0003723">
    <property type="term" value="F:RNA binding"/>
    <property type="evidence" value="ECO:0007669"/>
    <property type="project" value="TreeGrafter"/>
</dbReference>
<evidence type="ECO:0000313" key="7">
    <source>
        <dbReference type="Proteomes" id="UP000054053"/>
    </source>
</evidence>
<evidence type="ECO:0000256" key="2">
    <source>
        <dbReference type="ARBA" id="ARBA00022694"/>
    </source>
</evidence>
<dbReference type="Pfam" id="PF03810">
    <property type="entry name" value="IBN_N"/>
    <property type="match status" value="1"/>
</dbReference>
<comment type="similarity">
    <text evidence="1">Belongs to the exportin family.</text>
</comment>
<evidence type="ECO:0000256" key="3">
    <source>
        <dbReference type="ARBA" id="ARBA00025147"/>
    </source>
</evidence>
<dbReference type="InterPro" id="IPR016024">
    <property type="entry name" value="ARM-type_fold"/>
</dbReference>
<reference evidence="7" key="1">
    <citation type="journal article" date="2016" name="Genome Announc.">
        <title>Genome sequence of Ustilaginoidea virens IPU010, a rice pathogenic fungus causing false smut.</title>
        <authorList>
            <person name="Kumagai T."/>
            <person name="Ishii T."/>
            <person name="Terai G."/>
            <person name="Umemura M."/>
            <person name="Machida M."/>
            <person name="Asai K."/>
        </authorList>
    </citation>
    <scope>NUCLEOTIDE SEQUENCE [LARGE SCALE GENOMIC DNA]</scope>
    <source>
        <strain evidence="7">IPU010</strain>
    </source>
</reference>
<evidence type="ECO:0000256" key="1">
    <source>
        <dbReference type="ARBA" id="ARBA00009466"/>
    </source>
</evidence>